<proteinExistence type="predicted"/>
<keyword evidence="1" id="KW-0479">Metal-binding</keyword>
<dbReference type="STRING" id="147828.A0A4S2M1C5"/>
<dbReference type="SMART" id="SM00154">
    <property type="entry name" value="ZnF_AN1"/>
    <property type="match status" value="2"/>
</dbReference>
<evidence type="ECO:0000259" key="5">
    <source>
        <dbReference type="PROSITE" id="PS51039"/>
    </source>
</evidence>
<dbReference type="InterPro" id="IPR035896">
    <property type="entry name" value="AN1-like_Znf"/>
</dbReference>
<accession>A0A4S2M1C5</accession>
<protein>
    <recommendedName>
        <fullName evidence="5">AN1-type domain-containing protein</fullName>
    </recommendedName>
</protein>
<dbReference type="Pfam" id="PF01428">
    <property type="entry name" value="zf-AN1"/>
    <property type="match status" value="2"/>
</dbReference>
<dbReference type="SUPFAM" id="SSF118310">
    <property type="entry name" value="AN1-like Zinc finger"/>
    <property type="match status" value="2"/>
</dbReference>
<dbReference type="GO" id="GO:0005737">
    <property type="term" value="C:cytoplasm"/>
    <property type="evidence" value="ECO:0007669"/>
    <property type="project" value="TreeGrafter"/>
</dbReference>
<dbReference type="EMBL" id="SJOL01005644">
    <property type="protein sequence ID" value="TGZ70030.1"/>
    <property type="molecule type" value="Genomic_DNA"/>
</dbReference>
<keyword evidence="7" id="KW-1185">Reference proteome</keyword>
<dbReference type="PANTHER" id="PTHR14677">
    <property type="entry name" value="ARSENITE INDUCUBLE RNA ASSOCIATED PROTEIN AIP-1-RELATED"/>
    <property type="match status" value="1"/>
</dbReference>
<evidence type="ECO:0000313" key="6">
    <source>
        <dbReference type="EMBL" id="TGZ70030.1"/>
    </source>
</evidence>
<gene>
    <name evidence="6" type="ORF">CRM22_003406</name>
</gene>
<feature type="domain" description="AN1-type" evidence="5">
    <location>
        <begin position="101"/>
        <end position="149"/>
    </location>
</feature>
<dbReference type="InterPro" id="IPR000058">
    <property type="entry name" value="Znf_AN1"/>
</dbReference>
<evidence type="ECO:0000256" key="1">
    <source>
        <dbReference type="ARBA" id="ARBA00022723"/>
    </source>
</evidence>
<dbReference type="Proteomes" id="UP000308267">
    <property type="component" value="Unassembled WGS sequence"/>
</dbReference>
<sequence length="322" mass="35620">MTHVTEIGDRIRALRIHELPSSDTFPSTLTQRPGSFLVLESMDFEIGTHCAHPDCKQLDFLPIQCDRCKSVFCKLHSSMLAHSCLSDQDAMSGLLPKEDGSNAVVHCEIESCSQRELVPFICEACGKMFCVKHKQKEAHSCSKLLTATDQARADRQAGLEASFKLDRAPLEAVSRPLYKTTEPPSSAKLKNDRARVTAAKLMFMKAKMSAKPAGRGALSLPSDDRFILRLAPATSLCCSIVESPIPLYFGKKWPLGKLLDYGQEYFGIKGSPGQSLGLMIIEDEIMPNVPAEMQFLELSRTLNEYACEGRVIEGCLLHIVIR</sequence>
<evidence type="ECO:0000256" key="4">
    <source>
        <dbReference type="PROSITE-ProRule" id="PRU00449"/>
    </source>
</evidence>
<dbReference type="PROSITE" id="PS51039">
    <property type="entry name" value="ZF_AN1"/>
    <property type="match status" value="2"/>
</dbReference>
<dbReference type="AlphaFoldDB" id="A0A4S2M1C5"/>
<keyword evidence="3" id="KW-0862">Zinc</keyword>
<feature type="domain" description="AN1-type" evidence="5">
    <location>
        <begin position="44"/>
        <end position="92"/>
    </location>
</feature>
<dbReference type="GO" id="GO:0008270">
    <property type="term" value="F:zinc ion binding"/>
    <property type="evidence" value="ECO:0007669"/>
    <property type="project" value="UniProtKB-KW"/>
</dbReference>
<evidence type="ECO:0000313" key="7">
    <source>
        <dbReference type="Proteomes" id="UP000308267"/>
    </source>
</evidence>
<dbReference type="Gene3D" id="4.10.1110.10">
    <property type="entry name" value="AN1-like Zinc finger"/>
    <property type="match status" value="2"/>
</dbReference>
<evidence type="ECO:0000256" key="3">
    <source>
        <dbReference type="ARBA" id="ARBA00022833"/>
    </source>
</evidence>
<comment type="caution">
    <text evidence="6">The sequence shown here is derived from an EMBL/GenBank/DDBJ whole genome shotgun (WGS) entry which is preliminary data.</text>
</comment>
<evidence type="ECO:0000256" key="2">
    <source>
        <dbReference type="ARBA" id="ARBA00022771"/>
    </source>
</evidence>
<organism evidence="6 7">
    <name type="scientific">Opisthorchis felineus</name>
    <dbReference type="NCBI Taxonomy" id="147828"/>
    <lineage>
        <taxon>Eukaryota</taxon>
        <taxon>Metazoa</taxon>
        <taxon>Spiralia</taxon>
        <taxon>Lophotrochozoa</taxon>
        <taxon>Platyhelminthes</taxon>
        <taxon>Trematoda</taxon>
        <taxon>Digenea</taxon>
        <taxon>Opisthorchiida</taxon>
        <taxon>Opisthorchiata</taxon>
        <taxon>Opisthorchiidae</taxon>
        <taxon>Opisthorchis</taxon>
    </lineage>
</organism>
<dbReference type="OrthoDB" id="431929at2759"/>
<reference evidence="6 7" key="1">
    <citation type="journal article" date="2019" name="BMC Genomics">
        <title>New insights from Opisthorchis felineus genome: update on genomics of the epidemiologically important liver flukes.</title>
        <authorList>
            <person name="Ershov N.I."/>
            <person name="Mordvinov V.A."/>
            <person name="Prokhortchouk E.B."/>
            <person name="Pakharukova M.Y."/>
            <person name="Gunbin K.V."/>
            <person name="Ustyantsev K."/>
            <person name="Genaev M.A."/>
            <person name="Blinov A.G."/>
            <person name="Mazur A."/>
            <person name="Boulygina E."/>
            <person name="Tsygankova S."/>
            <person name="Khrameeva E."/>
            <person name="Chekanov N."/>
            <person name="Fan G."/>
            <person name="Xiao A."/>
            <person name="Zhang H."/>
            <person name="Xu X."/>
            <person name="Yang H."/>
            <person name="Solovyev V."/>
            <person name="Lee S.M."/>
            <person name="Liu X."/>
            <person name="Afonnikov D.A."/>
            <person name="Skryabin K.G."/>
        </authorList>
    </citation>
    <scope>NUCLEOTIDE SEQUENCE [LARGE SCALE GENOMIC DNA]</scope>
    <source>
        <strain evidence="6">AK-0245</strain>
        <tissue evidence="6">Whole organism</tissue>
    </source>
</reference>
<name>A0A4S2M1C5_OPIFE</name>
<keyword evidence="2 4" id="KW-0863">Zinc-finger</keyword>
<dbReference type="PANTHER" id="PTHR14677:SF20">
    <property type="entry name" value="ZINC FINGER AN1-TYPE CONTAINING 2A-RELATED"/>
    <property type="match status" value="1"/>
</dbReference>